<evidence type="ECO:0000313" key="9">
    <source>
        <dbReference type="Proteomes" id="UP001390339"/>
    </source>
</evidence>
<organism evidence="8 9">
    <name type="scientific">Apiospora arundinis</name>
    <dbReference type="NCBI Taxonomy" id="335852"/>
    <lineage>
        <taxon>Eukaryota</taxon>
        <taxon>Fungi</taxon>
        <taxon>Dikarya</taxon>
        <taxon>Ascomycota</taxon>
        <taxon>Pezizomycotina</taxon>
        <taxon>Sordariomycetes</taxon>
        <taxon>Xylariomycetidae</taxon>
        <taxon>Amphisphaeriales</taxon>
        <taxon>Apiosporaceae</taxon>
        <taxon>Apiospora</taxon>
    </lineage>
</organism>
<evidence type="ECO:0000256" key="1">
    <source>
        <dbReference type="ARBA" id="ARBA00004141"/>
    </source>
</evidence>
<name>A0ABR2HP52_9PEZI</name>
<accession>A0ABR2HP52</accession>
<keyword evidence="2 6" id="KW-0812">Transmembrane</keyword>
<keyword evidence="4 6" id="KW-0472">Membrane</keyword>
<evidence type="ECO:0000256" key="6">
    <source>
        <dbReference type="SAM" id="Phobius"/>
    </source>
</evidence>
<dbReference type="Pfam" id="PF20684">
    <property type="entry name" value="Fung_rhodopsin"/>
    <property type="match status" value="1"/>
</dbReference>
<feature type="transmembrane region" description="Helical" evidence="6">
    <location>
        <begin position="184"/>
        <end position="207"/>
    </location>
</feature>
<sequence length="410" mass="44999">MSAPEAPNVDLSEDRSGELKAFAIAMTVMTVVSISLRFWSRGLSNLVPGSRHQARFWWDDWFALAAVPFILAQFAIEFAMMDIGLGRHIQAIDQSKLPLFLKMLYSEYFIYDAALFLAKTSALLFLSRIFPKYTNAKWWNAAVIIGHVLNIGWFLGIVFGTVFMCYPVEKGWNPMAPGNCGPTNALWIGSAIPSVAIDLVILLLPLPKIWTLQMNKAQRAGLMVVFALGYCVIIVSLGRMITLLIGNNGLDTDITYASIPITMWVSAEAPVLMLCICLPALLPLGRHLSSTFLYPLASKMSSMFSTNKTKTDHSTVQGSAADHYYSRTDPDLEANTKMRSLKPTAAVGHQRLGSDARSIGSASSTNGMLRSYGSYSANAQAVEAVDMSDNRLPGQAIRVDKDVNVVRRGN</sequence>
<feature type="transmembrane region" description="Helical" evidence="6">
    <location>
        <begin position="138"/>
        <end position="164"/>
    </location>
</feature>
<comment type="caution">
    <text evidence="8">The sequence shown here is derived from an EMBL/GenBank/DDBJ whole genome shotgun (WGS) entry which is preliminary data.</text>
</comment>
<dbReference type="InterPro" id="IPR052337">
    <property type="entry name" value="SAT4-like"/>
</dbReference>
<dbReference type="PANTHER" id="PTHR33048">
    <property type="entry name" value="PTH11-LIKE INTEGRAL MEMBRANE PROTEIN (AFU_ORTHOLOGUE AFUA_5G11245)"/>
    <property type="match status" value="1"/>
</dbReference>
<evidence type="ECO:0000256" key="4">
    <source>
        <dbReference type="ARBA" id="ARBA00023136"/>
    </source>
</evidence>
<comment type="similarity">
    <text evidence="5">Belongs to the SAT4 family.</text>
</comment>
<evidence type="ECO:0000256" key="2">
    <source>
        <dbReference type="ARBA" id="ARBA00022692"/>
    </source>
</evidence>
<dbReference type="InterPro" id="IPR049326">
    <property type="entry name" value="Rhodopsin_dom_fungi"/>
</dbReference>
<feature type="transmembrane region" description="Helical" evidence="6">
    <location>
        <begin position="20"/>
        <end position="40"/>
    </location>
</feature>
<proteinExistence type="inferred from homology"/>
<feature type="transmembrane region" description="Helical" evidence="6">
    <location>
        <begin position="61"/>
        <end position="80"/>
    </location>
</feature>
<keyword evidence="3 6" id="KW-1133">Transmembrane helix</keyword>
<feature type="transmembrane region" description="Helical" evidence="6">
    <location>
        <begin position="219"/>
        <end position="241"/>
    </location>
</feature>
<evidence type="ECO:0000256" key="3">
    <source>
        <dbReference type="ARBA" id="ARBA00022989"/>
    </source>
</evidence>
<feature type="transmembrane region" description="Helical" evidence="6">
    <location>
        <begin position="108"/>
        <end position="126"/>
    </location>
</feature>
<protein>
    <recommendedName>
        <fullName evidence="7">Rhodopsin domain-containing protein</fullName>
    </recommendedName>
</protein>
<dbReference type="PANTHER" id="PTHR33048:SF47">
    <property type="entry name" value="INTEGRAL MEMBRANE PROTEIN-RELATED"/>
    <property type="match status" value="1"/>
</dbReference>
<evidence type="ECO:0000313" key="8">
    <source>
        <dbReference type="EMBL" id="KAK8850859.1"/>
    </source>
</evidence>
<dbReference type="Proteomes" id="UP001390339">
    <property type="component" value="Unassembled WGS sequence"/>
</dbReference>
<feature type="domain" description="Rhodopsin" evidence="7">
    <location>
        <begin position="52"/>
        <end position="284"/>
    </location>
</feature>
<evidence type="ECO:0000256" key="5">
    <source>
        <dbReference type="ARBA" id="ARBA00038359"/>
    </source>
</evidence>
<comment type="subcellular location">
    <subcellularLocation>
        <location evidence="1">Membrane</location>
        <topology evidence="1">Multi-pass membrane protein</topology>
    </subcellularLocation>
</comment>
<feature type="transmembrane region" description="Helical" evidence="6">
    <location>
        <begin position="261"/>
        <end position="282"/>
    </location>
</feature>
<evidence type="ECO:0000259" key="7">
    <source>
        <dbReference type="Pfam" id="PF20684"/>
    </source>
</evidence>
<dbReference type="EMBL" id="JAPCWZ010000009">
    <property type="protein sequence ID" value="KAK8850859.1"/>
    <property type="molecule type" value="Genomic_DNA"/>
</dbReference>
<reference evidence="8 9" key="1">
    <citation type="journal article" date="2024" name="IMA Fungus">
        <title>Apiospora arundinis, a panoply of carbohydrate-active enzymes and secondary metabolites.</title>
        <authorList>
            <person name="Sorensen T."/>
            <person name="Petersen C."/>
            <person name="Muurmann A.T."/>
            <person name="Christiansen J.V."/>
            <person name="Brundto M.L."/>
            <person name="Overgaard C.K."/>
            <person name="Boysen A.T."/>
            <person name="Wollenberg R.D."/>
            <person name="Larsen T.O."/>
            <person name="Sorensen J.L."/>
            <person name="Nielsen K.L."/>
            <person name="Sondergaard T.E."/>
        </authorList>
    </citation>
    <scope>NUCLEOTIDE SEQUENCE [LARGE SCALE GENOMIC DNA]</scope>
    <source>
        <strain evidence="8 9">AAU 773</strain>
    </source>
</reference>
<keyword evidence="9" id="KW-1185">Reference proteome</keyword>
<gene>
    <name evidence="8" type="ORF">PGQ11_013338</name>
</gene>